<dbReference type="Proteomes" id="UP000195667">
    <property type="component" value="Unassembled WGS sequence"/>
</dbReference>
<sequence length="174" mass="19218">MRNHLIVNVLLSLCLAACGSDPEKPKPEPPAAAAPPPAPAPKPEAPKKITAIDTQITVSKAVNPNLEGQPSPVVMRIYELKNLGKFESGDFYKLFQNYEAQLGSDLVASEQFHLHPGQSKTIRHEVTKETQYIAVTVAYRDLNKAVWRASLAIKPDTTNTFEIVLEKLKVHIKQ</sequence>
<evidence type="ECO:0000313" key="3">
    <source>
        <dbReference type="Proteomes" id="UP000195667"/>
    </source>
</evidence>
<dbReference type="NCBIfam" id="TIGR03352">
    <property type="entry name" value="VI_chp_3"/>
    <property type="match status" value="1"/>
</dbReference>
<dbReference type="InterPro" id="IPR038706">
    <property type="entry name" value="Type_VI_SciN-like_sf"/>
</dbReference>
<name>A0A1R4HA54_9GAMM</name>
<dbReference type="PANTHER" id="PTHR37625">
    <property type="entry name" value="OUTER MEMBRANE LIPOPROTEIN-RELATED"/>
    <property type="match status" value="1"/>
</dbReference>
<dbReference type="RefSeq" id="WP_176371079.1">
    <property type="nucleotide sequence ID" value="NZ_FUKI01000114.1"/>
</dbReference>
<evidence type="ECO:0000313" key="2">
    <source>
        <dbReference type="EMBL" id="SJM93144.1"/>
    </source>
</evidence>
<proteinExistence type="predicted"/>
<evidence type="ECO:0000256" key="1">
    <source>
        <dbReference type="SAM" id="MobiDB-lite"/>
    </source>
</evidence>
<gene>
    <name evidence="2" type="ORF">CRENPOLYSF1_390032</name>
</gene>
<dbReference type="Gene3D" id="2.60.40.4150">
    <property type="entry name" value="Type VI secretion system, lipoprotein SciN"/>
    <property type="match status" value="1"/>
</dbReference>
<accession>A0A1R4HA54</accession>
<dbReference type="EMBL" id="FUKI01000114">
    <property type="protein sequence ID" value="SJM93144.1"/>
    <property type="molecule type" value="Genomic_DNA"/>
</dbReference>
<keyword evidence="3" id="KW-1185">Reference proteome</keyword>
<organism evidence="2 3">
    <name type="scientific">Crenothrix polyspora</name>
    <dbReference type="NCBI Taxonomy" id="360316"/>
    <lineage>
        <taxon>Bacteria</taxon>
        <taxon>Pseudomonadati</taxon>
        <taxon>Pseudomonadota</taxon>
        <taxon>Gammaproteobacteria</taxon>
        <taxon>Methylococcales</taxon>
        <taxon>Crenotrichaceae</taxon>
        <taxon>Crenothrix</taxon>
    </lineage>
</organism>
<feature type="compositionally biased region" description="Pro residues" evidence="1">
    <location>
        <begin position="28"/>
        <end position="43"/>
    </location>
</feature>
<dbReference type="InterPro" id="IPR017734">
    <property type="entry name" value="T6SS_SciN"/>
</dbReference>
<protein>
    <submittedName>
        <fullName evidence="2">Type VI secretion lipoprotein, VC_A0113 family</fullName>
    </submittedName>
</protein>
<keyword evidence="2" id="KW-0449">Lipoprotein</keyword>
<reference evidence="3" key="1">
    <citation type="submission" date="2017-02" db="EMBL/GenBank/DDBJ databases">
        <authorList>
            <person name="Daims H."/>
        </authorList>
    </citation>
    <scope>NUCLEOTIDE SEQUENCE [LARGE SCALE GENOMIC DNA]</scope>
</reference>
<dbReference type="Pfam" id="PF12790">
    <property type="entry name" value="T6SS-SciN"/>
    <property type="match status" value="1"/>
</dbReference>
<dbReference type="PANTHER" id="PTHR37625:SF4">
    <property type="entry name" value="OUTER MEMBRANE LIPOPROTEIN"/>
    <property type="match status" value="1"/>
</dbReference>
<feature type="region of interest" description="Disordered" evidence="1">
    <location>
        <begin position="21"/>
        <end position="45"/>
    </location>
</feature>
<dbReference type="AlphaFoldDB" id="A0A1R4HA54"/>